<name>A0A2S6GN26_9PSEU</name>
<dbReference type="AlphaFoldDB" id="A0A2S6GN26"/>
<dbReference type="InterPro" id="IPR055247">
    <property type="entry name" value="InsJ-like_HTH"/>
</dbReference>
<feature type="region of interest" description="Disordered" evidence="1">
    <location>
        <begin position="66"/>
        <end position="109"/>
    </location>
</feature>
<dbReference type="SUPFAM" id="SSF46689">
    <property type="entry name" value="Homeodomain-like"/>
    <property type="match status" value="1"/>
</dbReference>
<evidence type="ECO:0000313" key="3">
    <source>
        <dbReference type="EMBL" id="PPK66617.1"/>
    </source>
</evidence>
<dbReference type="Pfam" id="PF13518">
    <property type="entry name" value="HTH_28"/>
    <property type="match status" value="1"/>
</dbReference>
<evidence type="ECO:0000256" key="1">
    <source>
        <dbReference type="SAM" id="MobiDB-lite"/>
    </source>
</evidence>
<sequence>MVVIATSVTATGGLDGIRQRPLDCARTLVSRVAAGRSVAHGAKELGVSRRCAHRWARRFRDEGAAGLVDRSSQPHHMPSRTLAGTERQVVTARGEPRCGPARISARTGVPARTVSRVPARYGVPGPAECDPLTGHRVRATRHTTRRCEHPHPGDLIHLDVKKIGKIPPGGRPARPRPRAASRRGLGYDYVHAAIDDHSGPAYAEVLYRRARHHLRGVPAARCGLVRRAGHPRCSPGLDRQRHELPDLP</sequence>
<keyword evidence="4" id="KW-1185">Reference proteome</keyword>
<gene>
    <name evidence="3" type="ORF">CLV40_1092</name>
</gene>
<proteinExistence type="predicted"/>
<reference evidence="3 4" key="1">
    <citation type="submission" date="2018-02" db="EMBL/GenBank/DDBJ databases">
        <title>Genomic Encyclopedia of Archaeal and Bacterial Type Strains, Phase II (KMG-II): from individual species to whole genera.</title>
        <authorList>
            <person name="Goeker M."/>
        </authorList>
    </citation>
    <scope>NUCLEOTIDE SEQUENCE [LARGE SCALE GENOMIC DNA]</scope>
    <source>
        <strain evidence="3 4">YU 961-1</strain>
    </source>
</reference>
<dbReference type="Proteomes" id="UP000239203">
    <property type="component" value="Unassembled WGS sequence"/>
</dbReference>
<dbReference type="EMBL" id="PTIX01000009">
    <property type="protein sequence ID" value="PPK66617.1"/>
    <property type="molecule type" value="Genomic_DNA"/>
</dbReference>
<evidence type="ECO:0000313" key="4">
    <source>
        <dbReference type="Proteomes" id="UP000239203"/>
    </source>
</evidence>
<comment type="caution">
    <text evidence="3">The sequence shown here is derived from an EMBL/GenBank/DDBJ whole genome shotgun (WGS) entry which is preliminary data.</text>
</comment>
<organism evidence="3 4">
    <name type="scientific">Actinokineospora auranticolor</name>
    <dbReference type="NCBI Taxonomy" id="155976"/>
    <lineage>
        <taxon>Bacteria</taxon>
        <taxon>Bacillati</taxon>
        <taxon>Actinomycetota</taxon>
        <taxon>Actinomycetes</taxon>
        <taxon>Pseudonocardiales</taxon>
        <taxon>Pseudonocardiaceae</taxon>
        <taxon>Actinokineospora</taxon>
    </lineage>
</organism>
<evidence type="ECO:0000259" key="2">
    <source>
        <dbReference type="Pfam" id="PF13518"/>
    </source>
</evidence>
<dbReference type="InterPro" id="IPR009057">
    <property type="entry name" value="Homeodomain-like_sf"/>
</dbReference>
<feature type="domain" description="Insertion element IS150 protein InsJ-like helix-turn-helix" evidence="2">
    <location>
        <begin position="28"/>
        <end position="74"/>
    </location>
</feature>
<protein>
    <submittedName>
        <fullName evidence="3">Transposase IS481 family protein</fullName>
    </submittedName>
</protein>
<accession>A0A2S6GN26</accession>